<dbReference type="Pfam" id="PF22594">
    <property type="entry name" value="GTP-eEF1A_C"/>
    <property type="match status" value="1"/>
</dbReference>
<evidence type="ECO:0000256" key="6">
    <source>
        <dbReference type="ARBA" id="ARBA00022741"/>
    </source>
</evidence>
<dbReference type="SUPFAM" id="SSF82171">
    <property type="entry name" value="DPP6 N-terminal domain-like"/>
    <property type="match status" value="1"/>
</dbReference>
<evidence type="ECO:0000256" key="8">
    <source>
        <dbReference type="ARBA" id="ARBA00022917"/>
    </source>
</evidence>
<dbReference type="FunFam" id="3.40.50.300:FF:000090">
    <property type="entry name" value="Elongation factor 1-alpha"/>
    <property type="match status" value="1"/>
</dbReference>
<evidence type="ECO:0000256" key="11">
    <source>
        <dbReference type="SAM" id="Phobius"/>
    </source>
</evidence>
<evidence type="ECO:0000256" key="10">
    <source>
        <dbReference type="SAM" id="MobiDB-lite"/>
    </source>
</evidence>
<dbReference type="InterPro" id="IPR036322">
    <property type="entry name" value="WD40_repeat_dom_sf"/>
</dbReference>
<feature type="transmembrane region" description="Helical" evidence="11">
    <location>
        <begin position="1166"/>
        <end position="1184"/>
    </location>
</feature>
<dbReference type="CDD" id="cd03693">
    <property type="entry name" value="EF1_alpha_II"/>
    <property type="match status" value="1"/>
</dbReference>
<dbReference type="SMART" id="SM00320">
    <property type="entry name" value="WD40"/>
    <property type="match status" value="4"/>
</dbReference>
<dbReference type="SUPFAM" id="SSF50447">
    <property type="entry name" value="Translation proteins"/>
    <property type="match status" value="1"/>
</dbReference>
<evidence type="ECO:0000256" key="2">
    <source>
        <dbReference type="ARBA" id="ARBA00004496"/>
    </source>
</evidence>
<name>A0AAF5DDX5_STRER</name>
<evidence type="ECO:0000313" key="14">
    <source>
        <dbReference type="WBParaSite" id="TCONS_00010592.p1"/>
    </source>
</evidence>
<feature type="domain" description="Tr-type G" evidence="12">
    <location>
        <begin position="1219"/>
        <end position="1456"/>
    </location>
</feature>
<reference evidence="14" key="1">
    <citation type="submission" date="2024-02" db="UniProtKB">
        <authorList>
            <consortium name="WormBaseParasite"/>
        </authorList>
    </citation>
    <scope>IDENTIFICATION</scope>
</reference>
<dbReference type="GO" id="GO:0005737">
    <property type="term" value="C:cytoplasm"/>
    <property type="evidence" value="ECO:0007669"/>
    <property type="project" value="UniProtKB-SubCell"/>
</dbReference>
<accession>A0AAF5DDX5</accession>
<dbReference type="PROSITE" id="PS51722">
    <property type="entry name" value="G_TR_2"/>
    <property type="match status" value="1"/>
</dbReference>
<keyword evidence="8" id="KW-0648">Protein biosynthesis</keyword>
<dbReference type="CDD" id="cd03705">
    <property type="entry name" value="EF1_alpha_III"/>
    <property type="match status" value="1"/>
</dbReference>
<dbReference type="InterPro" id="IPR006696">
    <property type="entry name" value="DUF423"/>
</dbReference>
<comment type="similarity">
    <text evidence="3">Belongs to the TRAFAC class translation factor GTPase superfamily. Classic translation factor GTPase family. EF-Tu/EF-1A subfamily.</text>
</comment>
<keyword evidence="6" id="KW-0547">Nucleotide-binding</keyword>
<dbReference type="InterPro" id="IPR015943">
    <property type="entry name" value="WD40/YVTN_repeat-like_dom_sf"/>
</dbReference>
<evidence type="ECO:0000256" key="1">
    <source>
        <dbReference type="ARBA" id="ARBA00003982"/>
    </source>
</evidence>
<evidence type="ECO:0000256" key="4">
    <source>
        <dbReference type="ARBA" id="ARBA00022490"/>
    </source>
</evidence>
<dbReference type="InterPro" id="IPR031157">
    <property type="entry name" value="G_TR_CS"/>
</dbReference>
<evidence type="ECO:0000256" key="7">
    <source>
        <dbReference type="ARBA" id="ARBA00022768"/>
    </source>
</evidence>
<dbReference type="Pfam" id="PF00009">
    <property type="entry name" value="GTP_EFTU"/>
    <property type="match status" value="1"/>
</dbReference>
<dbReference type="InterPro" id="IPR001680">
    <property type="entry name" value="WD40_rpt"/>
</dbReference>
<dbReference type="SUPFAM" id="SSF52540">
    <property type="entry name" value="P-loop containing nucleoside triphosphate hydrolases"/>
    <property type="match status" value="1"/>
</dbReference>
<dbReference type="InterPro" id="IPR009000">
    <property type="entry name" value="Transl_B-barrel_sf"/>
</dbReference>
<keyword evidence="5" id="KW-0597">Phosphoprotein</keyword>
<comment type="subcellular location">
    <subcellularLocation>
        <location evidence="2">Cytoplasm</location>
    </subcellularLocation>
</comment>
<dbReference type="InterPro" id="IPR027417">
    <property type="entry name" value="P-loop_NTPase"/>
</dbReference>
<dbReference type="Proteomes" id="UP000035681">
    <property type="component" value="Unplaced"/>
</dbReference>
<evidence type="ECO:0000256" key="5">
    <source>
        <dbReference type="ARBA" id="ARBA00022553"/>
    </source>
</evidence>
<dbReference type="Gene3D" id="3.40.50.300">
    <property type="entry name" value="P-loop containing nucleotide triphosphate hydrolases"/>
    <property type="match status" value="1"/>
</dbReference>
<dbReference type="InterPro" id="IPR004539">
    <property type="entry name" value="Transl_elong_EF1A_euk/arc"/>
</dbReference>
<dbReference type="InterPro" id="IPR057854">
    <property type="entry name" value="TPR_WDR11"/>
</dbReference>
<dbReference type="CDD" id="cd01883">
    <property type="entry name" value="EF1_alpha"/>
    <property type="match status" value="1"/>
</dbReference>
<dbReference type="GO" id="GO:0003746">
    <property type="term" value="F:translation elongation factor activity"/>
    <property type="evidence" value="ECO:0007669"/>
    <property type="project" value="UniProtKB-KW"/>
</dbReference>
<dbReference type="FunFam" id="2.40.30.10:FF:000005">
    <property type="entry name" value="Elongation factor 1-alpha"/>
    <property type="match status" value="1"/>
</dbReference>
<dbReference type="Pfam" id="PF23753">
    <property type="entry name" value="TPR_WDR11"/>
    <property type="match status" value="1"/>
</dbReference>
<dbReference type="PROSITE" id="PS00301">
    <property type="entry name" value="G_TR_1"/>
    <property type="match status" value="1"/>
</dbReference>
<evidence type="ECO:0000256" key="3">
    <source>
        <dbReference type="ARBA" id="ARBA00007249"/>
    </source>
</evidence>
<dbReference type="PANTHER" id="PTHR23115">
    <property type="entry name" value="TRANSLATION FACTOR"/>
    <property type="match status" value="1"/>
</dbReference>
<keyword evidence="9" id="KW-0342">GTP-binding</keyword>
<dbReference type="NCBIfam" id="NF008969">
    <property type="entry name" value="PRK12317.1"/>
    <property type="match status" value="1"/>
</dbReference>
<dbReference type="Pfam" id="PF23752">
    <property type="entry name" value="Beta-prop_WDR11_2nd"/>
    <property type="match status" value="1"/>
</dbReference>
<protein>
    <submittedName>
        <fullName evidence="14">Elongation factor 1-alpha</fullName>
    </submittedName>
</protein>
<dbReference type="Pfam" id="PF03144">
    <property type="entry name" value="GTP_EFTU_D2"/>
    <property type="match status" value="1"/>
</dbReference>
<evidence type="ECO:0000256" key="9">
    <source>
        <dbReference type="ARBA" id="ARBA00023134"/>
    </source>
</evidence>
<dbReference type="FunFam" id="2.40.30.10:FF:000003">
    <property type="entry name" value="Elongation factor 1-alpha"/>
    <property type="match status" value="1"/>
</dbReference>
<proteinExistence type="inferred from homology"/>
<evidence type="ECO:0000259" key="12">
    <source>
        <dbReference type="PROSITE" id="PS51722"/>
    </source>
</evidence>
<keyword evidence="4" id="KW-0963">Cytoplasm</keyword>
<dbReference type="InterPro" id="IPR004161">
    <property type="entry name" value="EFTu-like_2"/>
</dbReference>
<dbReference type="SUPFAM" id="SSF50465">
    <property type="entry name" value="EF-Tu/eEF-1alpha/eIF2-gamma C-terminal domain"/>
    <property type="match status" value="1"/>
</dbReference>
<dbReference type="SUPFAM" id="SSF50978">
    <property type="entry name" value="WD40 repeat-like"/>
    <property type="match status" value="2"/>
</dbReference>
<dbReference type="InterPro" id="IPR009001">
    <property type="entry name" value="Transl_elong_EF1A/Init_IF2_C"/>
</dbReference>
<feature type="region of interest" description="Disordered" evidence="10">
    <location>
        <begin position="1658"/>
        <end position="1680"/>
    </location>
</feature>
<dbReference type="InterPro" id="IPR000795">
    <property type="entry name" value="T_Tr_GTP-bd_dom"/>
</dbReference>
<feature type="transmembrane region" description="Helical" evidence="11">
    <location>
        <begin position="1196"/>
        <end position="1217"/>
    </location>
</feature>
<dbReference type="AlphaFoldDB" id="A0AAF5DDX5"/>
<evidence type="ECO:0000313" key="13">
    <source>
        <dbReference type="Proteomes" id="UP000035681"/>
    </source>
</evidence>
<keyword evidence="11" id="KW-0812">Transmembrane</keyword>
<dbReference type="WBParaSite" id="TCONS_00010592.p1">
    <property type="protein sequence ID" value="TCONS_00010592.p1"/>
    <property type="gene ID" value="XLOC_003895"/>
</dbReference>
<dbReference type="Gene3D" id="2.130.10.10">
    <property type="entry name" value="YVTN repeat-like/Quinoprotein amine dehydrogenase"/>
    <property type="match status" value="3"/>
</dbReference>
<keyword evidence="11" id="KW-0472">Membrane</keyword>
<dbReference type="InterPro" id="IPR057853">
    <property type="entry name" value="Beta-prop_WDR11_2nd"/>
</dbReference>
<comment type="function">
    <text evidence="1">This protein promotes the GTP-dependent binding of aminoacyl-tRNA to the A-site of ribosomes during protein biosynthesis.</text>
</comment>
<dbReference type="GO" id="GO:0003924">
    <property type="term" value="F:GTPase activity"/>
    <property type="evidence" value="ECO:0007669"/>
    <property type="project" value="InterPro"/>
</dbReference>
<dbReference type="Pfam" id="PF04241">
    <property type="entry name" value="DUF423"/>
    <property type="match status" value="1"/>
</dbReference>
<dbReference type="Gene3D" id="2.40.30.10">
    <property type="entry name" value="Translation factors"/>
    <property type="match status" value="2"/>
</dbReference>
<dbReference type="Pfam" id="PF23751">
    <property type="entry name" value="Beta-prop_WDR11_1st"/>
    <property type="match status" value="1"/>
</dbReference>
<dbReference type="InterPro" id="IPR050100">
    <property type="entry name" value="TRAFAC_GTPase_members"/>
</dbReference>
<keyword evidence="13" id="KW-1185">Reference proteome</keyword>
<dbReference type="HAMAP" id="MF_00118_A">
    <property type="entry name" value="EF_Tu_A"/>
    <property type="match status" value="1"/>
</dbReference>
<keyword evidence="7" id="KW-0251">Elongation factor</keyword>
<dbReference type="NCBIfam" id="TIGR00483">
    <property type="entry name" value="EF-1_alpha"/>
    <property type="match status" value="1"/>
</dbReference>
<dbReference type="InterPro" id="IPR057852">
    <property type="entry name" value="Beta-prop_WDR11_1st"/>
</dbReference>
<dbReference type="InterPro" id="IPR054696">
    <property type="entry name" value="GTP-eEF1A_C"/>
</dbReference>
<organism evidence="13 14">
    <name type="scientific">Strongyloides stercoralis</name>
    <name type="common">Threadworm</name>
    <dbReference type="NCBI Taxonomy" id="6248"/>
    <lineage>
        <taxon>Eukaryota</taxon>
        <taxon>Metazoa</taxon>
        <taxon>Ecdysozoa</taxon>
        <taxon>Nematoda</taxon>
        <taxon>Chromadorea</taxon>
        <taxon>Rhabditida</taxon>
        <taxon>Tylenchina</taxon>
        <taxon>Panagrolaimomorpha</taxon>
        <taxon>Strongyloidoidea</taxon>
        <taxon>Strongyloididae</taxon>
        <taxon>Strongyloides</taxon>
    </lineage>
</organism>
<sequence>YNQKKKLKSFVFILSSNLNTFYANKIPLTWPITKSLDKKKFNMPNAIVGSLHPSNKDAISINNKGLIALGTQSSITILDIHTTKILQVLDEHTSAVNIVSWNPEQSFIRQNEVDPKLVTTDITGQIIIWDVFAGSPISKFKYTNTTVKDLQWLTWQDVNRDFLLTINSTDVLILWNTDNGEIIWEYKFSQKIYKMIQDCFENGCFYFTTNGCEILQLKNVFVNKKPIGSPVAIPISFSNGNQDDIISHIKCHRAYPNIIFAVMYNELLCCDILSNKILYRESISNLVQILPCADRDAFFLVHSDGMVSFKAGKITVDEDKDQTFFTYEKICHSESSRPNPKNKVISADMCNVTENTVTVVYNTGKIFNYQLSLPNSKSSFIYRTKYLSDSVLLDEKVHNNCYNLSLIQANQFPTLSHSPTVVRVRSTHDVDTENDLYKGKQIVAVGTNSGSIFLIDAFDFTILKEFKIHNSPVKCLEFNGTNSIISSSYSAALTTSSYVKNHLYVWDIRTGVKKMLRSEVEESPIRMLRVSYYHCYVALCFQNEPLEIWDLKSLKLLRRMSRSCPLILDMAWSCKHHKLNVISEEMNIYKENLVVLDNENHLFHVVVKGLQVRDGKEVSTDWKRGSSRIKCMVWKDDLLAYGDTNNKIGVWDLNNKKCREARVDDFGPILKMIFCKLYGDNSLTVVHSNGIAIWDVCSMKIIRSFTTKGSMIIDCDLSGTTPIYITTESTLKMADYNNKSKIIQSDDRPILFNMGFIRKLKIIPSDANTFNEIKETFKENFGNEIIDKISKMDIASAYTFILKFIGDIDAAKLFAIIENNIHPEKLLPPCLLLFWPENIFKKRIEEQLKILINDCTTKEQLEKNVELAIVLGKNDLASQLLLDTAMTSEKDSRFNAYRACLLSTNFDSESCQCFIKLVAMNMIANGNINDGVQMLFLIDHGLDACKHLQLQGNWLQSVLYAKANNKIDVKEVIKKFADQLLTENIFQKSLAIKLYASIQFWHECIEALLLSNDIKLAEAIKSITNSLQTINEYVHYLTNHININSFINLFSDMTYYLNKTLDYACSLTNSIPSVSINFQPKKKIPEVSQRVLPPREVFSMTSPFVRLAGLSGAAAVALAAYAVMKEGANVSEENKKTFETASKYHLVHSVALLFSSQARYPALTGGLFATGILLFCGPCYHIAIKSDRTLAPITPYGGFCLIFAWLSFLLFTNLLSWEKTHINIVVIGHVDSGKSTTTGHLIYKCGGIDKRTIEKFEKEAQEMGKGSFKYAWVLDKLKAERERGITIDIALWKFETSKYYVTIIDAPGHRDFIKNMITGTSQADCAVLVVACGTGEFEAGISKNGQTREHALLAQTLGVKQLIVACNKMDSTEPPYSEARFNEVITEVQNFIKKIGYNPKAVAFVPISGFHGDNMLEPSTNMPWFKGWSVERKEGNASGKTLLEALDAIVPPSRPTDKPLRLPLQDVYKIGGIGTVPVGRVETGVLKPGMVVTFAPQGVSTEVKSVEMHHESLTEAVPGDNVGFNVKNISVKDIRRGSVCSDSKNDPAKEAKSFTAQVIIMNHPGQIAAGYTPVLDCHTAHIACRFAELKEKVDRRTGKKVEDAPKFLKSGDAGIVELIPSKPLCVEAFTDYPPLGRFAVRDMRQTVAVGVIKGVTKSEGDAKATKSAQKAGAKKKVSQN</sequence>
<keyword evidence="11" id="KW-1133">Transmembrane helix</keyword>
<dbReference type="PRINTS" id="PR00315">
    <property type="entry name" value="ELONGATNFCT"/>
</dbReference>
<dbReference type="GO" id="GO:0005525">
    <property type="term" value="F:GTP binding"/>
    <property type="evidence" value="ECO:0007669"/>
    <property type="project" value="UniProtKB-KW"/>
</dbReference>